<keyword evidence="3 5" id="KW-1133">Transmembrane helix</keyword>
<feature type="non-terminal residue" evidence="6">
    <location>
        <position position="264"/>
    </location>
</feature>
<name>A0A4P9WYW1_9FUNG</name>
<accession>A0A4P9WYW1</accession>
<protein>
    <submittedName>
        <fullName evidence="6">DUF300-domain-containing protein</fullName>
    </submittedName>
</protein>
<feature type="transmembrane region" description="Helical" evidence="5">
    <location>
        <begin position="208"/>
        <end position="229"/>
    </location>
</feature>
<dbReference type="Proteomes" id="UP000268535">
    <property type="component" value="Unassembled WGS sequence"/>
</dbReference>
<comment type="subcellular location">
    <subcellularLocation>
        <location evidence="1">Membrane</location>
        <topology evidence="1">Multi-pass membrane protein</topology>
    </subcellularLocation>
</comment>
<feature type="transmembrane region" description="Helical" evidence="5">
    <location>
        <begin position="241"/>
        <end position="263"/>
    </location>
</feature>
<dbReference type="SMART" id="SM01417">
    <property type="entry name" value="Solute_trans_a"/>
    <property type="match status" value="1"/>
</dbReference>
<gene>
    <name evidence="6" type="ORF">CAUPRSCDRAFT_6006</name>
</gene>
<feature type="transmembrane region" description="Helical" evidence="5">
    <location>
        <begin position="71"/>
        <end position="89"/>
    </location>
</feature>
<organism evidence="6 7">
    <name type="scientific">Caulochytrium protostelioides</name>
    <dbReference type="NCBI Taxonomy" id="1555241"/>
    <lineage>
        <taxon>Eukaryota</taxon>
        <taxon>Fungi</taxon>
        <taxon>Fungi incertae sedis</taxon>
        <taxon>Chytridiomycota</taxon>
        <taxon>Chytridiomycota incertae sedis</taxon>
        <taxon>Chytridiomycetes</taxon>
        <taxon>Caulochytriales</taxon>
        <taxon>Caulochytriaceae</taxon>
        <taxon>Caulochytrium</taxon>
    </lineage>
</organism>
<feature type="transmembrane region" description="Helical" evidence="5">
    <location>
        <begin position="34"/>
        <end position="59"/>
    </location>
</feature>
<dbReference type="InterPro" id="IPR005178">
    <property type="entry name" value="Ostalpha/TMEM184C"/>
</dbReference>
<keyword evidence="4 5" id="KW-0472">Membrane</keyword>
<dbReference type="EMBL" id="ML009173">
    <property type="protein sequence ID" value="RKO97765.1"/>
    <property type="molecule type" value="Genomic_DNA"/>
</dbReference>
<keyword evidence="2 5" id="KW-0812">Transmembrane</keyword>
<evidence type="ECO:0000256" key="5">
    <source>
        <dbReference type="SAM" id="Phobius"/>
    </source>
</evidence>
<reference evidence="7" key="1">
    <citation type="journal article" date="2018" name="Nat. Microbiol.">
        <title>Leveraging single-cell genomics to expand the fungal tree of life.</title>
        <authorList>
            <person name="Ahrendt S.R."/>
            <person name="Quandt C.A."/>
            <person name="Ciobanu D."/>
            <person name="Clum A."/>
            <person name="Salamov A."/>
            <person name="Andreopoulos B."/>
            <person name="Cheng J.F."/>
            <person name="Woyke T."/>
            <person name="Pelin A."/>
            <person name="Henrissat B."/>
            <person name="Reynolds N.K."/>
            <person name="Benny G.L."/>
            <person name="Smith M.E."/>
            <person name="James T.Y."/>
            <person name="Grigoriev I.V."/>
        </authorList>
    </citation>
    <scope>NUCLEOTIDE SEQUENCE [LARGE SCALE GENOMIC DNA]</scope>
    <source>
        <strain evidence="7">ATCC 52028</strain>
    </source>
</reference>
<evidence type="ECO:0000256" key="3">
    <source>
        <dbReference type="ARBA" id="ARBA00022989"/>
    </source>
</evidence>
<dbReference type="AlphaFoldDB" id="A0A4P9WYW1"/>
<evidence type="ECO:0000313" key="7">
    <source>
        <dbReference type="Proteomes" id="UP000268535"/>
    </source>
</evidence>
<evidence type="ECO:0000256" key="1">
    <source>
        <dbReference type="ARBA" id="ARBA00004141"/>
    </source>
</evidence>
<evidence type="ECO:0000256" key="4">
    <source>
        <dbReference type="ARBA" id="ARBA00023136"/>
    </source>
</evidence>
<feature type="transmembrane region" description="Helical" evidence="5">
    <location>
        <begin position="166"/>
        <end position="188"/>
    </location>
</feature>
<dbReference type="GO" id="GO:0016020">
    <property type="term" value="C:membrane"/>
    <property type="evidence" value="ECO:0007669"/>
    <property type="project" value="UniProtKB-SubCell"/>
</dbReference>
<proteinExistence type="predicted"/>
<feature type="transmembrane region" description="Helical" evidence="5">
    <location>
        <begin position="131"/>
        <end position="154"/>
    </location>
</feature>
<dbReference type="PANTHER" id="PTHR23423">
    <property type="entry name" value="ORGANIC SOLUTE TRANSPORTER-RELATED"/>
    <property type="match status" value="1"/>
</dbReference>
<sequence length="264" mass="30543">MSTLVACIVLSLLSTLLSLYLIHEHFRRFTQPRLQVWIVRILIMVPIYAVCSTLSFRFYWLSYLFDIGRDAYEAFVLYSFFCLMLQYIGPDDAHQRAAMQKLPDTPYPFPFQRWRYNPRGNAFLLNARYWILQYVVISPSLALLAYFLEAFHAYCEGSFSFAHGYVYLYAVNFISVSAAMTMLVMFFYTVRPLLGAHPVGLQLIAVKLVVFLNFWQGLVLSAFETFGWIHDWEDLEADAVVSLWNSGLMCAEMVLAAGVHIYAF</sequence>
<evidence type="ECO:0000256" key="2">
    <source>
        <dbReference type="ARBA" id="ARBA00022692"/>
    </source>
</evidence>
<evidence type="ECO:0000313" key="6">
    <source>
        <dbReference type="EMBL" id="RKO97765.1"/>
    </source>
</evidence>
<dbReference type="Pfam" id="PF03619">
    <property type="entry name" value="Solute_trans_a"/>
    <property type="match status" value="1"/>
</dbReference>